<feature type="compositionally biased region" description="Low complexity" evidence="1">
    <location>
        <begin position="84"/>
        <end position="93"/>
    </location>
</feature>
<feature type="compositionally biased region" description="Basic and acidic residues" evidence="1">
    <location>
        <begin position="218"/>
        <end position="229"/>
    </location>
</feature>
<gene>
    <name evidence="2" type="ORF">O3P69_000903</name>
</gene>
<feature type="compositionally biased region" description="Basic residues" evidence="1">
    <location>
        <begin position="133"/>
        <end position="144"/>
    </location>
</feature>
<organism evidence="2 3">
    <name type="scientific">Scylla paramamosain</name>
    <name type="common">Mud crab</name>
    <dbReference type="NCBI Taxonomy" id="85552"/>
    <lineage>
        <taxon>Eukaryota</taxon>
        <taxon>Metazoa</taxon>
        <taxon>Ecdysozoa</taxon>
        <taxon>Arthropoda</taxon>
        <taxon>Crustacea</taxon>
        <taxon>Multicrustacea</taxon>
        <taxon>Malacostraca</taxon>
        <taxon>Eumalacostraca</taxon>
        <taxon>Eucarida</taxon>
        <taxon>Decapoda</taxon>
        <taxon>Pleocyemata</taxon>
        <taxon>Brachyura</taxon>
        <taxon>Eubrachyura</taxon>
        <taxon>Portunoidea</taxon>
        <taxon>Portunidae</taxon>
        <taxon>Portuninae</taxon>
        <taxon>Scylla</taxon>
    </lineage>
</organism>
<evidence type="ECO:0000313" key="2">
    <source>
        <dbReference type="EMBL" id="KAK8402974.1"/>
    </source>
</evidence>
<dbReference type="AlphaFoldDB" id="A0AAW0US69"/>
<reference evidence="2 3" key="1">
    <citation type="submission" date="2023-03" db="EMBL/GenBank/DDBJ databases">
        <title>High-quality genome of Scylla paramamosain provides insights in environmental adaptation.</title>
        <authorList>
            <person name="Zhang L."/>
        </authorList>
    </citation>
    <scope>NUCLEOTIDE SEQUENCE [LARGE SCALE GENOMIC DNA]</scope>
    <source>
        <strain evidence="2">LZ_2023a</strain>
        <tissue evidence="2">Muscle</tissue>
    </source>
</reference>
<feature type="compositionally biased region" description="Low complexity" evidence="1">
    <location>
        <begin position="117"/>
        <end position="127"/>
    </location>
</feature>
<sequence>MLKFRVTNSTKARRAAEAQRKALEEKLQMEWAWKPMAAMMNDAQSDLVYWIPPLYSSNLLAAAAAAAATPQSRRASAVAAAAASQSRRASAVAIPQPRRSSLPRSYVSGVPTPPRRPSLTRTTLTRPYGGSSQRKRRLAQRRPKMSLGNITPTEINVVPPPPEVHCRACEHEAEMTASGNDTDTDSGMHEAAAHELPGFPLQQHPHDPHHPPHYSSQPHHDHQAPHDPQQEQQMPPPYSQDHMPHMQDHQQMSSGYSQEHQMQGYPQEHQAPGYPQEHPVPGYQQEHQVSGTYPQEHQVPGTYQQEHQVTGTYQQEHQVPGTYQQEHQVPGTYQQDHQSQQHARQFQHHPQCKQRHMQQHPISTINEEGSVTASITPSAAHQAAIARQRPFRRSTIKRKYVHEPDIVRRHSEPVNKPKSAPTLLRLLEKVSQIHSVPFKAGTSKNKSKAKNFFSRDAETRCYGSKKIKRPSVKVYNAPSRMSSRRSKSSQEEDPRFFVSLDQPGWNTANSHTCGSSCGSRKGATSWSQ</sequence>
<evidence type="ECO:0000256" key="1">
    <source>
        <dbReference type="SAM" id="MobiDB-lite"/>
    </source>
</evidence>
<dbReference type="Proteomes" id="UP001487740">
    <property type="component" value="Unassembled WGS sequence"/>
</dbReference>
<keyword evidence="3" id="KW-1185">Reference proteome</keyword>
<dbReference type="EMBL" id="JARAKH010000007">
    <property type="protein sequence ID" value="KAK8402974.1"/>
    <property type="molecule type" value="Genomic_DNA"/>
</dbReference>
<feature type="compositionally biased region" description="Polar residues" evidence="1">
    <location>
        <begin position="504"/>
        <end position="528"/>
    </location>
</feature>
<evidence type="ECO:0000313" key="3">
    <source>
        <dbReference type="Proteomes" id="UP001487740"/>
    </source>
</evidence>
<feature type="region of interest" description="Disordered" evidence="1">
    <location>
        <begin position="337"/>
        <end position="359"/>
    </location>
</feature>
<feature type="region of interest" description="Disordered" evidence="1">
    <location>
        <begin position="84"/>
        <end position="164"/>
    </location>
</feature>
<name>A0AAW0US69_SCYPA</name>
<feature type="region of interest" description="Disordered" evidence="1">
    <location>
        <begin position="472"/>
        <end position="528"/>
    </location>
</feature>
<feature type="compositionally biased region" description="Basic residues" evidence="1">
    <location>
        <begin position="345"/>
        <end position="358"/>
    </location>
</feature>
<protein>
    <submittedName>
        <fullName evidence="2">Uncharacterized protein</fullName>
    </submittedName>
</protein>
<comment type="caution">
    <text evidence="2">The sequence shown here is derived from an EMBL/GenBank/DDBJ whole genome shotgun (WGS) entry which is preliminary data.</text>
</comment>
<feature type="region of interest" description="Disordered" evidence="1">
    <location>
        <begin position="198"/>
        <end position="279"/>
    </location>
</feature>
<proteinExistence type="predicted"/>
<accession>A0AAW0US69</accession>